<keyword evidence="1" id="KW-0812">Transmembrane</keyword>
<proteinExistence type="predicted"/>
<comment type="caution">
    <text evidence="2">The sequence shown here is derived from an EMBL/GenBank/DDBJ whole genome shotgun (WGS) entry which is preliminary data.</text>
</comment>
<reference evidence="2 3" key="1">
    <citation type="journal article" date="2014" name="Agronomy (Basel)">
        <title>A Draft Genome Sequence for Ensete ventricosum, the Drought-Tolerant Tree Against Hunger.</title>
        <authorList>
            <person name="Harrison J."/>
            <person name="Moore K.A."/>
            <person name="Paszkiewicz K."/>
            <person name="Jones T."/>
            <person name="Grant M."/>
            <person name="Ambacheew D."/>
            <person name="Muzemil S."/>
            <person name="Studholme D.J."/>
        </authorList>
    </citation>
    <scope>NUCLEOTIDE SEQUENCE [LARGE SCALE GENOMIC DNA]</scope>
</reference>
<keyword evidence="1" id="KW-1133">Transmembrane helix</keyword>
<dbReference type="EMBL" id="AMZH03013949">
    <property type="protein sequence ID" value="RRT48445.1"/>
    <property type="molecule type" value="Genomic_DNA"/>
</dbReference>
<dbReference type="Proteomes" id="UP000287651">
    <property type="component" value="Unassembled WGS sequence"/>
</dbReference>
<protein>
    <submittedName>
        <fullName evidence="2">Uncharacterized protein</fullName>
    </submittedName>
</protein>
<name>A0A426Y9P8_ENSVE</name>
<evidence type="ECO:0000313" key="3">
    <source>
        <dbReference type="Proteomes" id="UP000287651"/>
    </source>
</evidence>
<organism evidence="2 3">
    <name type="scientific">Ensete ventricosum</name>
    <name type="common">Abyssinian banana</name>
    <name type="synonym">Musa ensete</name>
    <dbReference type="NCBI Taxonomy" id="4639"/>
    <lineage>
        <taxon>Eukaryota</taxon>
        <taxon>Viridiplantae</taxon>
        <taxon>Streptophyta</taxon>
        <taxon>Embryophyta</taxon>
        <taxon>Tracheophyta</taxon>
        <taxon>Spermatophyta</taxon>
        <taxon>Magnoliopsida</taxon>
        <taxon>Liliopsida</taxon>
        <taxon>Zingiberales</taxon>
        <taxon>Musaceae</taxon>
        <taxon>Ensete</taxon>
    </lineage>
</organism>
<dbReference type="AlphaFoldDB" id="A0A426Y9P8"/>
<keyword evidence="1" id="KW-0472">Membrane</keyword>
<evidence type="ECO:0000256" key="1">
    <source>
        <dbReference type="SAM" id="Phobius"/>
    </source>
</evidence>
<gene>
    <name evidence="2" type="ORF">B296_00048259</name>
</gene>
<evidence type="ECO:0000313" key="2">
    <source>
        <dbReference type="EMBL" id="RRT48445.1"/>
    </source>
</evidence>
<feature type="transmembrane region" description="Helical" evidence="1">
    <location>
        <begin position="46"/>
        <end position="67"/>
    </location>
</feature>
<sequence>MMGILEILEDLRMKPRKKRGEKKPHWVVERRSLGGPSAVAPVWKGVFFLSCNLLFGFFLVFPFIYLLHRICEC</sequence>
<accession>A0A426Y9P8</accession>